<sequence>MQGLVLLGCVCMAIGAPTLNKEKEIQELQSIKNTEKEIEELADLAAESGTHSVGIEKQKSFSFHNYNGKVDSKSKAESKVYNPETGKLISDLQQETLGPDGSKTKTKIDIPAANIHKSLIGPNDDDVSLPKMDYDYSEAFKFTPAAVADYLFRSGEFEELEEALADLVNSSIMTQQQADTYREDVRKEYNMLVQRATAANTEQNDRFLSDYSNLNDIYRMFGYSDVIPHLGIDALQSKEIMRLALSRATSLIEVIRTLMDEWLTKATITGDPDAAALLGDILRQVSKDSDPDDLSQMREILYDIFANEVLNSLEKRPPGNYEVDESVFGIPEEDQTENKSESSKQKVDTKGQKEQSENTEIPEEKTAKTVKEENKTVEKSGDQKEHLKM</sequence>
<gene>
    <name evidence="4" type="primary">LOC111115418</name>
</gene>
<dbReference type="RefSeq" id="XP_022309849.1">
    <property type="nucleotide sequence ID" value="XM_022454141.1"/>
</dbReference>
<organism evidence="3 4">
    <name type="scientific">Crassostrea virginica</name>
    <name type="common">Eastern oyster</name>
    <dbReference type="NCBI Taxonomy" id="6565"/>
    <lineage>
        <taxon>Eukaryota</taxon>
        <taxon>Metazoa</taxon>
        <taxon>Spiralia</taxon>
        <taxon>Lophotrochozoa</taxon>
        <taxon>Mollusca</taxon>
        <taxon>Bivalvia</taxon>
        <taxon>Autobranchia</taxon>
        <taxon>Pteriomorphia</taxon>
        <taxon>Ostreida</taxon>
        <taxon>Ostreoidea</taxon>
        <taxon>Ostreidae</taxon>
        <taxon>Crassostrea</taxon>
    </lineage>
</organism>
<evidence type="ECO:0000256" key="1">
    <source>
        <dbReference type="SAM" id="MobiDB-lite"/>
    </source>
</evidence>
<dbReference type="GeneID" id="111115418"/>
<evidence type="ECO:0000256" key="2">
    <source>
        <dbReference type="SAM" id="SignalP"/>
    </source>
</evidence>
<keyword evidence="2" id="KW-0732">Signal</keyword>
<name>A0A8B8C431_CRAVI</name>
<feature type="chain" id="PRO_5034442633" evidence="2">
    <location>
        <begin position="16"/>
        <end position="389"/>
    </location>
</feature>
<dbReference type="OrthoDB" id="6134679at2759"/>
<evidence type="ECO:0000313" key="4">
    <source>
        <dbReference type="RefSeq" id="XP_022309849.1"/>
    </source>
</evidence>
<protein>
    <submittedName>
        <fullName evidence="4">Uncharacterized protein LOC111115418</fullName>
    </submittedName>
</protein>
<feature type="signal peptide" evidence="2">
    <location>
        <begin position="1"/>
        <end position="15"/>
    </location>
</feature>
<reference evidence="4" key="1">
    <citation type="submission" date="2025-08" db="UniProtKB">
        <authorList>
            <consortium name="RefSeq"/>
        </authorList>
    </citation>
    <scope>IDENTIFICATION</scope>
    <source>
        <tissue evidence="4">Whole sample</tissue>
    </source>
</reference>
<keyword evidence="3" id="KW-1185">Reference proteome</keyword>
<dbReference type="Proteomes" id="UP000694844">
    <property type="component" value="Chromosome 9"/>
</dbReference>
<evidence type="ECO:0000313" key="3">
    <source>
        <dbReference type="Proteomes" id="UP000694844"/>
    </source>
</evidence>
<dbReference type="AlphaFoldDB" id="A0A8B8C431"/>
<accession>A0A8B8C431</accession>
<dbReference type="KEGG" id="cvn:111115418"/>
<proteinExistence type="predicted"/>
<feature type="compositionally biased region" description="Basic and acidic residues" evidence="1">
    <location>
        <begin position="336"/>
        <end position="389"/>
    </location>
</feature>
<feature type="region of interest" description="Disordered" evidence="1">
    <location>
        <begin position="315"/>
        <end position="389"/>
    </location>
</feature>